<name>A0A438G7I3_VITVI</name>
<gene>
    <name evidence="2" type="ORF">CK203_064313</name>
</gene>
<protein>
    <submittedName>
        <fullName evidence="2">Uncharacterized protein</fullName>
    </submittedName>
</protein>
<proteinExistence type="predicted"/>
<reference evidence="2 3" key="1">
    <citation type="journal article" date="2018" name="PLoS Genet.">
        <title>Population sequencing reveals clonal diversity and ancestral inbreeding in the grapevine cultivar Chardonnay.</title>
        <authorList>
            <person name="Roach M.J."/>
            <person name="Johnson D.L."/>
            <person name="Bohlmann J."/>
            <person name="van Vuuren H.J."/>
            <person name="Jones S.J."/>
            <person name="Pretorius I.S."/>
            <person name="Schmidt S.A."/>
            <person name="Borneman A.R."/>
        </authorList>
    </citation>
    <scope>NUCLEOTIDE SEQUENCE [LARGE SCALE GENOMIC DNA]</scope>
    <source>
        <strain evidence="3">cv. Chardonnay</strain>
        <tissue evidence="2">Leaf</tissue>
    </source>
</reference>
<organism evidence="2 3">
    <name type="scientific">Vitis vinifera</name>
    <name type="common">Grape</name>
    <dbReference type="NCBI Taxonomy" id="29760"/>
    <lineage>
        <taxon>Eukaryota</taxon>
        <taxon>Viridiplantae</taxon>
        <taxon>Streptophyta</taxon>
        <taxon>Embryophyta</taxon>
        <taxon>Tracheophyta</taxon>
        <taxon>Spermatophyta</taxon>
        <taxon>Magnoliopsida</taxon>
        <taxon>eudicotyledons</taxon>
        <taxon>Gunneridae</taxon>
        <taxon>Pentapetalae</taxon>
        <taxon>rosids</taxon>
        <taxon>Vitales</taxon>
        <taxon>Vitaceae</taxon>
        <taxon>Viteae</taxon>
        <taxon>Vitis</taxon>
    </lineage>
</organism>
<feature type="region of interest" description="Disordered" evidence="1">
    <location>
        <begin position="55"/>
        <end position="77"/>
    </location>
</feature>
<dbReference type="AlphaFoldDB" id="A0A438G7I3"/>
<evidence type="ECO:0000313" key="3">
    <source>
        <dbReference type="Proteomes" id="UP000288805"/>
    </source>
</evidence>
<feature type="compositionally biased region" description="Basic and acidic residues" evidence="1">
    <location>
        <begin position="61"/>
        <end position="74"/>
    </location>
</feature>
<comment type="caution">
    <text evidence="2">The sequence shown here is derived from an EMBL/GenBank/DDBJ whole genome shotgun (WGS) entry which is preliminary data.</text>
</comment>
<sequence>MLCPLFQHVLSTQLKYDGETTRIGFDPPQLNPGPNRSAYGTVWTNTKLHTKIKKNITTRTDSNKEGGDSGEIGRHRGPNLVSALWSPICKARNFLFPNRFDPSYD</sequence>
<dbReference type="EMBL" id="QGNW01000545">
    <property type="protein sequence ID" value="RVW68180.1"/>
    <property type="molecule type" value="Genomic_DNA"/>
</dbReference>
<evidence type="ECO:0000313" key="2">
    <source>
        <dbReference type="EMBL" id="RVW68180.1"/>
    </source>
</evidence>
<accession>A0A438G7I3</accession>
<evidence type="ECO:0000256" key="1">
    <source>
        <dbReference type="SAM" id="MobiDB-lite"/>
    </source>
</evidence>
<dbReference type="Proteomes" id="UP000288805">
    <property type="component" value="Unassembled WGS sequence"/>
</dbReference>